<evidence type="ECO:0000313" key="2">
    <source>
        <dbReference type="EMBL" id="EOR72105.1"/>
    </source>
</evidence>
<dbReference type="InterPro" id="IPR011042">
    <property type="entry name" value="6-blade_b-propeller_TolB-like"/>
</dbReference>
<protein>
    <submittedName>
        <fullName evidence="2">Acyl-peptide hydrolase</fullName>
    </submittedName>
</protein>
<proteinExistence type="predicted"/>
<evidence type="ECO:0000313" key="3">
    <source>
        <dbReference type="Proteomes" id="UP000014184"/>
    </source>
</evidence>
<dbReference type="Pfam" id="PF00326">
    <property type="entry name" value="Peptidase_S9"/>
    <property type="match status" value="1"/>
</dbReference>
<dbReference type="SUPFAM" id="SSF53474">
    <property type="entry name" value="alpha/beta-Hydrolases"/>
    <property type="match status" value="1"/>
</dbReference>
<dbReference type="PANTHER" id="PTHR43056">
    <property type="entry name" value="PEPTIDASE S9 PROLYL OLIGOPEPTIDASE"/>
    <property type="match status" value="1"/>
</dbReference>
<organism evidence="2 3">
    <name type="scientific">Thermobifida fusca TM51</name>
    <dbReference type="NCBI Taxonomy" id="1169414"/>
    <lineage>
        <taxon>Bacteria</taxon>
        <taxon>Bacillati</taxon>
        <taxon>Actinomycetota</taxon>
        <taxon>Actinomycetes</taxon>
        <taxon>Streptosporangiales</taxon>
        <taxon>Nocardiopsidaceae</taxon>
        <taxon>Thermobifida</taxon>
    </lineage>
</organism>
<accession>A0A9P2WRE3</accession>
<name>A0A9P2WRE3_THEFU</name>
<dbReference type="Gene3D" id="2.120.10.30">
    <property type="entry name" value="TolB, C-terminal domain"/>
    <property type="match status" value="1"/>
</dbReference>
<dbReference type="Proteomes" id="UP000014184">
    <property type="component" value="Unassembled WGS sequence"/>
</dbReference>
<comment type="caution">
    <text evidence="2">The sequence shown here is derived from an EMBL/GenBank/DDBJ whole genome shotgun (WGS) entry which is preliminary data.</text>
</comment>
<feature type="domain" description="Peptidase S9 prolyl oligopeptidase catalytic" evidence="1">
    <location>
        <begin position="440"/>
        <end position="641"/>
    </location>
</feature>
<dbReference type="InterPro" id="IPR029058">
    <property type="entry name" value="AB_hydrolase_fold"/>
</dbReference>
<dbReference type="RefSeq" id="WP_016188354.1">
    <property type="nucleotide sequence ID" value="NZ_AOSG01000021.1"/>
</dbReference>
<gene>
    <name evidence="2" type="ORF">TM51_04403</name>
</gene>
<dbReference type="EMBL" id="AOSG01000021">
    <property type="protein sequence ID" value="EOR72105.1"/>
    <property type="molecule type" value="Genomic_DNA"/>
</dbReference>
<dbReference type="InterPro" id="IPR001375">
    <property type="entry name" value="Peptidase_S9_cat"/>
</dbReference>
<dbReference type="AlphaFoldDB" id="A0A9P2WRE3"/>
<dbReference type="Gene3D" id="3.40.50.1820">
    <property type="entry name" value="alpha/beta hydrolase"/>
    <property type="match status" value="1"/>
</dbReference>
<reference evidence="2 3" key="1">
    <citation type="journal article" date="2013" name="Genome Announc.">
        <title>Draft Genome Sequence of the Lignocellulose Decomposer Thermobifida fusca Strain TM51.</title>
        <authorList>
            <person name="Toth A."/>
            <person name="Barna T."/>
            <person name="Nagy I."/>
            <person name="Horvath B."/>
            <person name="Nagy I."/>
            <person name="Tancsics A."/>
            <person name="Kriszt B."/>
            <person name="Baka E."/>
            <person name="Fekete C."/>
            <person name="Kukolya J."/>
        </authorList>
    </citation>
    <scope>NUCLEOTIDE SEQUENCE [LARGE SCALE GENOMIC DNA]</scope>
    <source>
        <strain evidence="2 3">TM51</strain>
    </source>
</reference>
<dbReference type="PANTHER" id="PTHR43056:SF5">
    <property type="entry name" value="PEPTIDASE S9 PROLYL OLIGOPEPTIDASE CATALYTIC DOMAIN-CONTAINING PROTEIN"/>
    <property type="match status" value="1"/>
</dbReference>
<dbReference type="GO" id="GO:0008236">
    <property type="term" value="F:serine-type peptidase activity"/>
    <property type="evidence" value="ECO:0007669"/>
    <property type="project" value="InterPro"/>
</dbReference>
<dbReference type="GO" id="GO:0006508">
    <property type="term" value="P:proteolysis"/>
    <property type="evidence" value="ECO:0007669"/>
    <property type="project" value="InterPro"/>
</dbReference>
<evidence type="ECO:0000259" key="1">
    <source>
        <dbReference type="Pfam" id="PF00326"/>
    </source>
</evidence>
<keyword evidence="2" id="KW-0378">Hydrolase</keyword>
<dbReference type="SUPFAM" id="SSF82171">
    <property type="entry name" value="DPP6 N-terminal domain-like"/>
    <property type="match status" value="1"/>
</dbReference>
<sequence length="661" mass="72302">MNERVILPYGSWSSPITAADIAKGALRLGFPSVVADEMWWEESRPEEGGRTTVMHRAADGTVTELLPAPWNARTRVHEYGGRSYLPVPRRDDKAITRWGIVFANFSDQRLYLLEKGSREPRPLTPEPESPGALRYADFVLSPDRKHLICVRESHDGTTVTRAIVSVPLSGRAATNPSAVRVLVTGADFFASPVPSPDGTKLAWISWSHPRMPWQGTQLRVADIPETGPITTSHPLRGGLKESVLHPQWRDNETLYFVSDWSGWWNLYETRLYGQAMALFPDEAEFTPPPWQLGITPYCVLDDGQLITLYGHADLGVGRYDPHTADLTPLASSFTSWHTLASDGKTVVGIAASPTEPTSLVRLNPENGATTVLRRSLTETPTIGYLPKPRTTSLSGRYGTTVHANVYPPTNPEMEGEGPAPYVVWVHGGPTGAATTGLDLHKAYFTSRGIGIIDVNYGGSTGYGRAYRERLDGQWGVVDVEDVVAAAQSLVDQGLADPDRLAIRGGSAGGFTTLLALTQDVFACGVSYYGVTDLLRLVQETHDFESRYLDTLIGVLSGYSATYQERSPINRVAEINVPVLLLQGADDPVVPPEQAREFAAVLKERGVPHVLVEFENESHGFRKPDTVATALEKELAFYCKVFFGFTPPGVPPIDLDLSAPTE</sequence>
<dbReference type="InterPro" id="IPR050585">
    <property type="entry name" value="Xaa-Pro_dipeptidyl-ppase/CocE"/>
</dbReference>
<keyword evidence="3" id="KW-1185">Reference proteome</keyword>